<dbReference type="Proteomes" id="UP000432015">
    <property type="component" value="Unassembled WGS sequence"/>
</dbReference>
<protein>
    <submittedName>
        <fullName evidence="2">Uncharacterized protein</fullName>
    </submittedName>
</protein>
<feature type="compositionally biased region" description="Low complexity" evidence="1">
    <location>
        <begin position="216"/>
        <end position="231"/>
    </location>
</feature>
<dbReference type="AlphaFoldDB" id="A0A7K1L6W2"/>
<gene>
    <name evidence="2" type="ORF">GNZ18_26635</name>
</gene>
<feature type="compositionally biased region" description="Pro residues" evidence="1">
    <location>
        <begin position="182"/>
        <end position="215"/>
    </location>
</feature>
<reference evidence="2 3" key="1">
    <citation type="submission" date="2019-11" db="EMBL/GenBank/DDBJ databases">
        <authorList>
            <person name="Cao P."/>
        </authorList>
    </citation>
    <scope>NUCLEOTIDE SEQUENCE [LARGE SCALE GENOMIC DNA]</scope>
    <source>
        <strain evidence="2 3">NEAU-AAG5</strain>
    </source>
</reference>
<dbReference type="EMBL" id="WOFH01000010">
    <property type="protein sequence ID" value="MUN40148.1"/>
    <property type="molecule type" value="Genomic_DNA"/>
</dbReference>
<proteinExistence type="predicted"/>
<feature type="compositionally biased region" description="Pro residues" evidence="1">
    <location>
        <begin position="121"/>
        <end position="130"/>
    </location>
</feature>
<evidence type="ECO:0000313" key="3">
    <source>
        <dbReference type="Proteomes" id="UP000432015"/>
    </source>
</evidence>
<feature type="compositionally biased region" description="Low complexity" evidence="1">
    <location>
        <begin position="131"/>
        <end position="154"/>
    </location>
</feature>
<dbReference type="PRINTS" id="PR01217">
    <property type="entry name" value="PRICHEXTENSN"/>
</dbReference>
<evidence type="ECO:0000313" key="2">
    <source>
        <dbReference type="EMBL" id="MUN40148.1"/>
    </source>
</evidence>
<feature type="region of interest" description="Disordered" evidence="1">
    <location>
        <begin position="95"/>
        <end position="238"/>
    </location>
</feature>
<comment type="caution">
    <text evidence="2">The sequence shown here is derived from an EMBL/GenBank/DDBJ whole genome shotgun (WGS) entry which is preliminary data.</text>
</comment>
<accession>A0A7K1L6W2</accession>
<dbReference type="RefSeq" id="WP_156219288.1">
    <property type="nucleotide sequence ID" value="NZ_WOFH01000010.1"/>
</dbReference>
<sequence>MTPDPHDEHGEILRRALNAEADAVSPAGDGLERIRARIADGGGRRRFGLERFGGAWLGPNRFAVNWTRPVLAVAAAVAVAGIGVTAPQTIDLIQHSVGSDGPSAGTGTDNDGDRTDAQGRPIPPGSPTPDGPSAAGSLTPSGSPSTTGSPGMSACVISPPPTPTPSASPSKKGEEADAKPPAAKPCPGGGPPATSAPPTPAPPTTIKPTDPPPTDKPTQPTSTEPSTTSEQAPAATTP</sequence>
<evidence type="ECO:0000256" key="1">
    <source>
        <dbReference type="SAM" id="MobiDB-lite"/>
    </source>
</evidence>
<name>A0A7K1L6W2_9ACTN</name>
<organism evidence="2 3">
    <name type="scientific">Actinomadura litoris</name>
    <dbReference type="NCBI Taxonomy" id="2678616"/>
    <lineage>
        <taxon>Bacteria</taxon>
        <taxon>Bacillati</taxon>
        <taxon>Actinomycetota</taxon>
        <taxon>Actinomycetes</taxon>
        <taxon>Streptosporangiales</taxon>
        <taxon>Thermomonosporaceae</taxon>
        <taxon>Actinomadura</taxon>
    </lineage>
</organism>
<keyword evidence="3" id="KW-1185">Reference proteome</keyword>